<name>A0A1X2CWH4_9MYCO</name>
<dbReference type="PANTHER" id="PTHR42718:SF9">
    <property type="entry name" value="MAJOR FACILITATOR SUPERFAMILY MULTIDRUG TRANSPORTER MFSC"/>
    <property type="match status" value="1"/>
</dbReference>
<feature type="transmembrane region" description="Helical" evidence="8">
    <location>
        <begin position="74"/>
        <end position="98"/>
    </location>
</feature>
<feature type="transmembrane region" description="Helical" evidence="8">
    <location>
        <begin position="299"/>
        <end position="321"/>
    </location>
</feature>
<dbReference type="GO" id="GO:0005886">
    <property type="term" value="C:plasma membrane"/>
    <property type="evidence" value="ECO:0007669"/>
    <property type="project" value="UniProtKB-SubCell"/>
</dbReference>
<dbReference type="AlphaFoldDB" id="A0A1X2CWH4"/>
<feature type="transmembrane region" description="Helical" evidence="8">
    <location>
        <begin position="264"/>
        <end position="287"/>
    </location>
</feature>
<sequence>MNRTQLLTLVATGLGLFMIFLDALIVNVALPNIQHSFGVGEDGLQWVVAAYSLGMAVFIMSAATLADRYGRRRWYIAGVSLFTLGSIACGMAPSIGVLATARGVQGLGAATASVTSLALVSAAFPEAKQKAQAIGIWTAIASVGTTAGPTLGGLLVDQWGWRSIFYVNVPMGVVVLLLTVGFVKESCNERSGRFDLSGQLLFIVTVGAFVYAIIEGPQVGWTSTQTVGLLLVAAVGGALFLWLERRSPDPMMDLSLFRDTSYALSIGTICTVFFAVYGMLLLTTQFLQNVRGYTPSVTGLMILPFSAGVVVLSPLVGPLVARVGARMLVLLGLCLLMLGLLTLIASEHRSSSLVLLGLGLCGMGVALCLTPITTVAMTAVPPERAGMASGIMSAQRAIGSTIGFAVLGSVLAAWLTATLEPHLEPVVPDPVERHAIAEVIIDNANPRAHVSAIAPRQHIPHRDPVQIAEEDFIDGIRIAFFIATVSLAGVFVAGWRWFPRRIAKREAATPAAVE</sequence>
<evidence type="ECO:0000256" key="3">
    <source>
        <dbReference type="ARBA" id="ARBA00022448"/>
    </source>
</evidence>
<keyword evidence="4" id="KW-1003">Cell membrane</keyword>
<feature type="transmembrane region" description="Helical" evidence="8">
    <location>
        <begin position="43"/>
        <end position="62"/>
    </location>
</feature>
<keyword evidence="6 8" id="KW-1133">Transmembrane helix</keyword>
<feature type="transmembrane region" description="Helical" evidence="8">
    <location>
        <begin position="226"/>
        <end position="243"/>
    </location>
</feature>
<comment type="similarity">
    <text evidence="2">Belongs to the major facilitator superfamily. EmrB family.</text>
</comment>
<evidence type="ECO:0000313" key="11">
    <source>
        <dbReference type="Proteomes" id="UP000193087"/>
    </source>
</evidence>
<gene>
    <name evidence="10" type="ORF">AWC22_18525</name>
</gene>
<feature type="transmembrane region" description="Helical" evidence="8">
    <location>
        <begin position="478"/>
        <end position="498"/>
    </location>
</feature>
<dbReference type="InterPro" id="IPR011701">
    <property type="entry name" value="MFS"/>
</dbReference>
<dbReference type="OrthoDB" id="9781469at2"/>
<feature type="transmembrane region" description="Helical" evidence="8">
    <location>
        <begin position="397"/>
        <end position="417"/>
    </location>
</feature>
<feature type="transmembrane region" description="Helical" evidence="8">
    <location>
        <begin position="194"/>
        <end position="214"/>
    </location>
</feature>
<dbReference type="PROSITE" id="PS00216">
    <property type="entry name" value="SUGAR_TRANSPORT_1"/>
    <property type="match status" value="1"/>
</dbReference>
<keyword evidence="7 8" id="KW-0472">Membrane</keyword>
<evidence type="ECO:0000256" key="2">
    <source>
        <dbReference type="ARBA" id="ARBA00008537"/>
    </source>
</evidence>
<dbReference type="Proteomes" id="UP000193087">
    <property type="component" value="Unassembled WGS sequence"/>
</dbReference>
<keyword evidence="3" id="KW-0813">Transport</keyword>
<feature type="transmembrane region" description="Helical" evidence="8">
    <location>
        <begin position="352"/>
        <end position="376"/>
    </location>
</feature>
<organism evidence="10 11">
    <name type="scientific">Mycobacterium riyadhense</name>
    <dbReference type="NCBI Taxonomy" id="486698"/>
    <lineage>
        <taxon>Bacteria</taxon>
        <taxon>Bacillati</taxon>
        <taxon>Actinomycetota</taxon>
        <taxon>Actinomycetes</taxon>
        <taxon>Mycobacteriales</taxon>
        <taxon>Mycobacteriaceae</taxon>
        <taxon>Mycobacterium</taxon>
    </lineage>
</organism>
<dbReference type="Pfam" id="PF07690">
    <property type="entry name" value="MFS_1"/>
    <property type="match status" value="1"/>
</dbReference>
<keyword evidence="11" id="KW-1185">Reference proteome</keyword>
<dbReference type="Gene3D" id="1.20.1720.10">
    <property type="entry name" value="Multidrug resistance protein D"/>
    <property type="match status" value="1"/>
</dbReference>
<feature type="transmembrane region" description="Helical" evidence="8">
    <location>
        <begin position="161"/>
        <end position="182"/>
    </location>
</feature>
<dbReference type="RefSeq" id="WP_085250455.1">
    <property type="nucleotide sequence ID" value="NZ_JACKSL010000095.1"/>
</dbReference>
<evidence type="ECO:0000256" key="4">
    <source>
        <dbReference type="ARBA" id="ARBA00022475"/>
    </source>
</evidence>
<dbReference type="PRINTS" id="PR01036">
    <property type="entry name" value="TCRTETB"/>
</dbReference>
<keyword evidence="5 8" id="KW-0812">Transmembrane</keyword>
<dbReference type="STRING" id="486698.AWC22_18525"/>
<dbReference type="CDD" id="cd17321">
    <property type="entry name" value="MFS_MMR_MDR_like"/>
    <property type="match status" value="1"/>
</dbReference>
<feature type="transmembrane region" description="Helical" evidence="8">
    <location>
        <begin position="136"/>
        <end position="155"/>
    </location>
</feature>
<accession>A0A1X2CWH4</accession>
<evidence type="ECO:0000313" key="10">
    <source>
        <dbReference type="EMBL" id="ORW79739.1"/>
    </source>
</evidence>
<comment type="subcellular location">
    <subcellularLocation>
        <location evidence="1">Cell membrane</location>
        <topology evidence="1">Multi-pass membrane protein</topology>
    </subcellularLocation>
</comment>
<feature type="transmembrane region" description="Helical" evidence="8">
    <location>
        <begin position="7"/>
        <end position="31"/>
    </location>
</feature>
<feature type="transmembrane region" description="Helical" evidence="8">
    <location>
        <begin position="104"/>
        <end position="124"/>
    </location>
</feature>
<proteinExistence type="inferred from homology"/>
<evidence type="ECO:0000259" key="9">
    <source>
        <dbReference type="PROSITE" id="PS50850"/>
    </source>
</evidence>
<evidence type="ECO:0000256" key="6">
    <source>
        <dbReference type="ARBA" id="ARBA00022989"/>
    </source>
</evidence>
<evidence type="ECO:0000256" key="1">
    <source>
        <dbReference type="ARBA" id="ARBA00004651"/>
    </source>
</evidence>
<dbReference type="Gene3D" id="1.20.1250.20">
    <property type="entry name" value="MFS general substrate transporter like domains"/>
    <property type="match status" value="1"/>
</dbReference>
<dbReference type="EMBL" id="LQPQ01000071">
    <property type="protein sequence ID" value="ORW79739.1"/>
    <property type="molecule type" value="Genomic_DNA"/>
</dbReference>
<dbReference type="SUPFAM" id="SSF103473">
    <property type="entry name" value="MFS general substrate transporter"/>
    <property type="match status" value="1"/>
</dbReference>
<feature type="domain" description="Major facilitator superfamily (MFS) profile" evidence="9">
    <location>
        <begin position="8"/>
        <end position="501"/>
    </location>
</feature>
<dbReference type="PANTHER" id="PTHR42718">
    <property type="entry name" value="MAJOR FACILITATOR SUPERFAMILY MULTIDRUG TRANSPORTER MFSC"/>
    <property type="match status" value="1"/>
</dbReference>
<comment type="caution">
    <text evidence="10">The sequence shown here is derived from an EMBL/GenBank/DDBJ whole genome shotgun (WGS) entry which is preliminary data.</text>
</comment>
<dbReference type="GeneID" id="93495680"/>
<dbReference type="InterPro" id="IPR004638">
    <property type="entry name" value="EmrB-like"/>
</dbReference>
<protein>
    <submittedName>
        <fullName evidence="10">MFS transporter</fullName>
    </submittedName>
</protein>
<dbReference type="PROSITE" id="PS50850">
    <property type="entry name" value="MFS"/>
    <property type="match status" value="1"/>
</dbReference>
<dbReference type="GO" id="GO:0022857">
    <property type="term" value="F:transmembrane transporter activity"/>
    <property type="evidence" value="ECO:0007669"/>
    <property type="project" value="InterPro"/>
</dbReference>
<evidence type="ECO:0000256" key="5">
    <source>
        <dbReference type="ARBA" id="ARBA00022692"/>
    </source>
</evidence>
<reference evidence="10 11" key="1">
    <citation type="submission" date="2016-01" db="EMBL/GenBank/DDBJ databases">
        <title>The new phylogeny of the genus Mycobacterium.</title>
        <authorList>
            <person name="Tarcisio F."/>
            <person name="Conor M."/>
            <person name="Antonella G."/>
            <person name="Elisabetta G."/>
            <person name="Giulia F.S."/>
            <person name="Sara T."/>
            <person name="Anna F."/>
            <person name="Clotilde B."/>
            <person name="Roberto B."/>
            <person name="Veronica D.S."/>
            <person name="Fabio R."/>
            <person name="Monica P."/>
            <person name="Olivier J."/>
            <person name="Enrico T."/>
            <person name="Nicola S."/>
        </authorList>
    </citation>
    <scope>NUCLEOTIDE SEQUENCE [LARGE SCALE GENOMIC DNA]</scope>
    <source>
        <strain evidence="10 11">DSM 45176</strain>
    </source>
</reference>
<evidence type="ECO:0000256" key="8">
    <source>
        <dbReference type="SAM" id="Phobius"/>
    </source>
</evidence>
<dbReference type="NCBIfam" id="TIGR00711">
    <property type="entry name" value="efflux_EmrB"/>
    <property type="match status" value="1"/>
</dbReference>
<dbReference type="InterPro" id="IPR020846">
    <property type="entry name" value="MFS_dom"/>
</dbReference>
<dbReference type="InterPro" id="IPR036259">
    <property type="entry name" value="MFS_trans_sf"/>
</dbReference>
<evidence type="ECO:0000256" key="7">
    <source>
        <dbReference type="ARBA" id="ARBA00023136"/>
    </source>
</evidence>
<dbReference type="InterPro" id="IPR005829">
    <property type="entry name" value="Sugar_transporter_CS"/>
</dbReference>
<feature type="transmembrane region" description="Helical" evidence="8">
    <location>
        <begin position="328"/>
        <end position="346"/>
    </location>
</feature>